<dbReference type="PANTHER" id="PTHR11373:SF4">
    <property type="entry name" value="DEOXYNUCLEOSIDE TRIPHOSPHATE TRIPHOSPHOHYDROLASE SAMHD1"/>
    <property type="match status" value="1"/>
</dbReference>
<dbReference type="Proteomes" id="UP000886724">
    <property type="component" value="Unassembled WGS sequence"/>
</dbReference>
<evidence type="ECO:0000259" key="1">
    <source>
        <dbReference type="PROSITE" id="PS51831"/>
    </source>
</evidence>
<reference evidence="2" key="1">
    <citation type="journal article" date="2021" name="PeerJ">
        <title>Extensive microbial diversity within the chicken gut microbiome revealed by metagenomics and culture.</title>
        <authorList>
            <person name="Gilroy R."/>
            <person name="Ravi A."/>
            <person name="Getino M."/>
            <person name="Pursley I."/>
            <person name="Horton D.L."/>
            <person name="Alikhan N.F."/>
            <person name="Baker D."/>
            <person name="Gharbi K."/>
            <person name="Hall N."/>
            <person name="Watson M."/>
            <person name="Adriaenssens E.M."/>
            <person name="Foster-Nyarko E."/>
            <person name="Jarju S."/>
            <person name="Secka A."/>
            <person name="Antonio M."/>
            <person name="Oren A."/>
            <person name="Chaudhuri R.R."/>
            <person name="La Ragione R."/>
            <person name="Hildebrand F."/>
            <person name="Pallen M.J."/>
        </authorList>
    </citation>
    <scope>NUCLEOTIDE SEQUENCE</scope>
    <source>
        <strain evidence="2">ChiGjej1B1-14440</strain>
    </source>
</reference>
<dbReference type="AlphaFoldDB" id="A0A9D1XL14"/>
<proteinExistence type="predicted"/>
<dbReference type="PANTHER" id="PTHR11373">
    <property type="entry name" value="DEOXYNUCLEOSIDE TRIPHOSPHATE TRIPHOSPHOHYDROLASE"/>
    <property type="match status" value="1"/>
</dbReference>
<dbReference type="SMART" id="SM00471">
    <property type="entry name" value="HDc"/>
    <property type="match status" value="1"/>
</dbReference>
<dbReference type="InterPro" id="IPR006674">
    <property type="entry name" value="HD_domain"/>
</dbReference>
<dbReference type="InterPro" id="IPR050135">
    <property type="entry name" value="dGTPase-like"/>
</dbReference>
<dbReference type="CDD" id="cd00077">
    <property type="entry name" value="HDc"/>
    <property type="match status" value="1"/>
</dbReference>
<organism evidence="2 3">
    <name type="scientific">Candidatus Erysipelatoclostridium merdavium</name>
    <dbReference type="NCBI Taxonomy" id="2838566"/>
    <lineage>
        <taxon>Bacteria</taxon>
        <taxon>Bacillati</taxon>
        <taxon>Bacillota</taxon>
        <taxon>Erysipelotrichia</taxon>
        <taxon>Erysipelotrichales</taxon>
        <taxon>Erysipelotrichales incertae sedis</taxon>
    </lineage>
</organism>
<dbReference type="Gene3D" id="1.10.3210.10">
    <property type="entry name" value="Hypothetical protein af1432"/>
    <property type="match status" value="1"/>
</dbReference>
<evidence type="ECO:0000313" key="2">
    <source>
        <dbReference type="EMBL" id="HIX81468.1"/>
    </source>
</evidence>
<dbReference type="InterPro" id="IPR003607">
    <property type="entry name" value="HD/PDEase_dom"/>
</dbReference>
<dbReference type="SUPFAM" id="SSF109604">
    <property type="entry name" value="HD-domain/PDEase-like"/>
    <property type="match status" value="1"/>
</dbReference>
<feature type="domain" description="HD" evidence="1">
    <location>
        <begin position="66"/>
        <end position="182"/>
    </location>
</feature>
<dbReference type="PROSITE" id="PS51831">
    <property type="entry name" value="HD"/>
    <property type="match status" value="1"/>
</dbReference>
<comment type="caution">
    <text evidence="2">The sequence shown here is derived from an EMBL/GenBank/DDBJ whole genome shotgun (WGS) entry which is preliminary data.</text>
</comment>
<protein>
    <submittedName>
        <fullName evidence="2">HD domain-containing protein</fullName>
    </submittedName>
</protein>
<accession>A0A9D1XL14</accession>
<dbReference type="GO" id="GO:0008832">
    <property type="term" value="F:dGTPase activity"/>
    <property type="evidence" value="ECO:0007669"/>
    <property type="project" value="TreeGrafter"/>
</dbReference>
<gene>
    <name evidence="2" type="ORF">H9980_05785</name>
</gene>
<reference evidence="2" key="2">
    <citation type="submission" date="2021-04" db="EMBL/GenBank/DDBJ databases">
        <authorList>
            <person name="Gilroy R."/>
        </authorList>
    </citation>
    <scope>NUCLEOTIDE SEQUENCE</scope>
    <source>
        <strain evidence="2">ChiGjej1B1-14440</strain>
    </source>
</reference>
<dbReference type="InterPro" id="IPR045509">
    <property type="entry name" value="HD_assoc_2"/>
</dbReference>
<dbReference type="EMBL" id="DXET01000133">
    <property type="protein sequence ID" value="HIX81468.1"/>
    <property type="molecule type" value="Genomic_DNA"/>
</dbReference>
<name>A0A9D1XL14_9FIRM</name>
<dbReference type="GO" id="GO:0006203">
    <property type="term" value="P:dGTP catabolic process"/>
    <property type="evidence" value="ECO:0007669"/>
    <property type="project" value="TreeGrafter"/>
</dbReference>
<dbReference type="Pfam" id="PF01966">
    <property type="entry name" value="HD"/>
    <property type="match status" value="1"/>
</dbReference>
<evidence type="ECO:0000313" key="3">
    <source>
        <dbReference type="Proteomes" id="UP000886724"/>
    </source>
</evidence>
<dbReference type="Pfam" id="PF19276">
    <property type="entry name" value="HD_assoc_2"/>
    <property type="match status" value="1"/>
</dbReference>
<sequence>MDRSTYQLNQTKLRDSKVFRDAIHNYIHVDQPVILDLINSKEMQRLRRIKQLGGVHQVYQSAEHSRFCHSLGVYYVVRKMIFNSAIGQALCDYDKLIVMCAALLHDIGHGPFSHCFEEVYQIKHEDYTVKIINGQSEVHQILENFNKGFAKEVSSVIEKRHPNKILVQMVSSQLDGDRMDYLLRDSYFTGTTYGHFDMARILRVMQVYDGKIVFKEAGVQAIENYILARYHMYWQVYYHPTSRSYEQLLMSIFRRIKDLYDSGYQFGDINYLLPFLKGNVSEQDYVKLDESIILYYFMVFSEGKDTILADLCNRFLNRKLFSYRDYNNEDDLCDVKDYVLKCGYDLRYYLVFDDQKQIPYLYYGNSDDISEIEILVDGKLKFLPEVSEIVGAIIKSKNNKDDRKIFYPEV</sequence>